<accession>A0ABY5DDG1</accession>
<name>A0ABY5DDG1_9ACTN</name>
<sequence length="275" mass="30175">MAVEVMAWVWNHSRTKNSARLVLLAIADCASGDGTNAWPSNKELCRKTRLTDRSVQSAIQQCIELGELDVELNGGRRGTNMYTVLMRTPEDLSPPKKARGEDPAPPKNVRGSAKSQVSSATPEGSSAPEKSSGAKNLRPTPEESSDGTVQEPSGERESLFPDLGAEANAPTPDALFEAFWSAYPKKKAKGDARKAWGQVLKRGAEPHTIVAAAHQYARERDGEDPQYTAYPATWLRSERYADEPDPMYQPPRQRAGSHQPYRNPTTYGSNPDPWA</sequence>
<feature type="compositionally biased region" description="Basic and acidic residues" evidence="1">
    <location>
        <begin position="88"/>
        <end position="104"/>
    </location>
</feature>
<evidence type="ECO:0000313" key="3">
    <source>
        <dbReference type="Proteomes" id="UP001055940"/>
    </source>
</evidence>
<keyword evidence="3" id="KW-1185">Reference proteome</keyword>
<gene>
    <name evidence="2" type="ORF">NE857_09425</name>
</gene>
<reference evidence="2" key="1">
    <citation type="submission" date="2022-06" db="EMBL/GenBank/DDBJ databases">
        <authorList>
            <person name="Ping M."/>
        </authorList>
    </citation>
    <scope>NUCLEOTIDE SEQUENCE</scope>
    <source>
        <strain evidence="2">JCM11759T</strain>
    </source>
</reference>
<feature type="compositionally biased region" description="Polar residues" evidence="1">
    <location>
        <begin position="260"/>
        <end position="269"/>
    </location>
</feature>
<organism evidence="2 3">
    <name type="scientific">Nocardiopsis exhalans</name>
    <dbReference type="NCBI Taxonomy" id="163604"/>
    <lineage>
        <taxon>Bacteria</taxon>
        <taxon>Bacillati</taxon>
        <taxon>Actinomycetota</taxon>
        <taxon>Actinomycetes</taxon>
        <taxon>Streptosporangiales</taxon>
        <taxon>Nocardiopsidaceae</taxon>
        <taxon>Nocardiopsis</taxon>
    </lineage>
</organism>
<dbReference type="Pfam" id="PF13730">
    <property type="entry name" value="HTH_36"/>
    <property type="match status" value="1"/>
</dbReference>
<feature type="compositionally biased region" description="Polar residues" evidence="1">
    <location>
        <begin position="113"/>
        <end position="124"/>
    </location>
</feature>
<dbReference type="Proteomes" id="UP001055940">
    <property type="component" value="Chromosome"/>
</dbReference>
<proteinExistence type="predicted"/>
<dbReference type="RefSeq" id="WP_254420640.1">
    <property type="nucleotide sequence ID" value="NZ_BAAAJB010000058.1"/>
</dbReference>
<dbReference type="EMBL" id="CP099837">
    <property type="protein sequence ID" value="USY21801.1"/>
    <property type="molecule type" value="Genomic_DNA"/>
</dbReference>
<protein>
    <submittedName>
        <fullName evidence="2">Helix-turn-helix domain-containing protein</fullName>
    </submittedName>
</protein>
<evidence type="ECO:0000313" key="2">
    <source>
        <dbReference type="EMBL" id="USY21801.1"/>
    </source>
</evidence>
<evidence type="ECO:0000256" key="1">
    <source>
        <dbReference type="SAM" id="MobiDB-lite"/>
    </source>
</evidence>
<feature type="region of interest" description="Disordered" evidence="1">
    <location>
        <begin position="86"/>
        <end position="168"/>
    </location>
</feature>
<feature type="region of interest" description="Disordered" evidence="1">
    <location>
        <begin position="235"/>
        <end position="275"/>
    </location>
</feature>